<keyword evidence="1" id="KW-0547">Nucleotide-binding</keyword>
<dbReference type="Gene3D" id="3.40.50.300">
    <property type="entry name" value="P-loop containing nucleotide triphosphate hydrolases"/>
    <property type="match status" value="1"/>
</dbReference>
<dbReference type="PRINTS" id="PR00038">
    <property type="entry name" value="HTHLUXR"/>
</dbReference>
<dbReference type="InterPro" id="IPR027417">
    <property type="entry name" value="P-loop_NTPase"/>
</dbReference>
<dbReference type="SUPFAM" id="SSF46894">
    <property type="entry name" value="C-terminal effector domain of the bipartite response regulators"/>
    <property type="match status" value="1"/>
</dbReference>
<organism evidence="4 5">
    <name type="scientific">Actinocatenispora sera</name>
    <dbReference type="NCBI Taxonomy" id="390989"/>
    <lineage>
        <taxon>Bacteria</taxon>
        <taxon>Bacillati</taxon>
        <taxon>Actinomycetota</taxon>
        <taxon>Actinomycetes</taxon>
        <taxon>Micromonosporales</taxon>
        <taxon>Micromonosporaceae</taxon>
        <taxon>Actinocatenispora</taxon>
    </lineage>
</organism>
<dbReference type="SMART" id="SM00421">
    <property type="entry name" value="HTH_LUXR"/>
    <property type="match status" value="1"/>
</dbReference>
<dbReference type="InterPro" id="IPR041664">
    <property type="entry name" value="AAA_16"/>
</dbReference>
<dbReference type="Proteomes" id="UP000680750">
    <property type="component" value="Chromosome"/>
</dbReference>
<dbReference type="PANTHER" id="PTHR16305">
    <property type="entry name" value="TESTICULAR SOLUBLE ADENYLYL CYCLASE"/>
    <property type="match status" value="1"/>
</dbReference>
<dbReference type="Pfam" id="PF00196">
    <property type="entry name" value="GerE"/>
    <property type="match status" value="1"/>
</dbReference>
<dbReference type="GO" id="GO:0005524">
    <property type="term" value="F:ATP binding"/>
    <property type="evidence" value="ECO:0007669"/>
    <property type="project" value="UniProtKB-KW"/>
</dbReference>
<dbReference type="Gene3D" id="1.10.10.10">
    <property type="entry name" value="Winged helix-like DNA-binding domain superfamily/Winged helix DNA-binding domain"/>
    <property type="match status" value="1"/>
</dbReference>
<dbReference type="InterPro" id="IPR016032">
    <property type="entry name" value="Sig_transdc_resp-reg_C-effctor"/>
</dbReference>
<reference evidence="4" key="1">
    <citation type="submission" date="2020-08" db="EMBL/GenBank/DDBJ databases">
        <title>Whole genome shotgun sequence of Actinocatenispora sera NBRC 101916.</title>
        <authorList>
            <person name="Komaki H."/>
            <person name="Tamura T."/>
        </authorList>
    </citation>
    <scope>NUCLEOTIDE SEQUENCE</scope>
    <source>
        <strain evidence="4">NBRC 101916</strain>
    </source>
</reference>
<dbReference type="SUPFAM" id="SSF52540">
    <property type="entry name" value="P-loop containing nucleoside triphosphate hydrolases"/>
    <property type="match status" value="1"/>
</dbReference>
<gene>
    <name evidence="4" type="ORF">Asera_59280</name>
</gene>
<dbReference type="AlphaFoldDB" id="A0A810L8E4"/>
<dbReference type="GO" id="GO:0006355">
    <property type="term" value="P:regulation of DNA-templated transcription"/>
    <property type="evidence" value="ECO:0007669"/>
    <property type="project" value="InterPro"/>
</dbReference>
<dbReference type="EMBL" id="AP023354">
    <property type="protein sequence ID" value="BCJ31820.1"/>
    <property type="molecule type" value="Genomic_DNA"/>
</dbReference>
<dbReference type="PANTHER" id="PTHR16305:SF35">
    <property type="entry name" value="TRANSCRIPTIONAL ACTIVATOR DOMAIN"/>
    <property type="match status" value="1"/>
</dbReference>
<dbReference type="OrthoDB" id="5476461at2"/>
<dbReference type="PROSITE" id="PS00622">
    <property type="entry name" value="HTH_LUXR_1"/>
    <property type="match status" value="1"/>
</dbReference>
<feature type="domain" description="HTH luxR-type" evidence="3">
    <location>
        <begin position="894"/>
        <end position="959"/>
    </location>
</feature>
<evidence type="ECO:0000313" key="5">
    <source>
        <dbReference type="Proteomes" id="UP000680750"/>
    </source>
</evidence>
<dbReference type="RefSeq" id="WP_030443898.1">
    <property type="nucleotide sequence ID" value="NZ_AP023354.1"/>
</dbReference>
<protein>
    <submittedName>
        <fullName evidence="4">LuxR family transcriptional regulator</fullName>
    </submittedName>
</protein>
<dbReference type="KEGG" id="aser:Asera_59280"/>
<dbReference type="CDD" id="cd06170">
    <property type="entry name" value="LuxR_C_like"/>
    <property type="match status" value="1"/>
</dbReference>
<evidence type="ECO:0000259" key="3">
    <source>
        <dbReference type="PROSITE" id="PS50043"/>
    </source>
</evidence>
<dbReference type="GO" id="GO:0004016">
    <property type="term" value="F:adenylate cyclase activity"/>
    <property type="evidence" value="ECO:0007669"/>
    <property type="project" value="TreeGrafter"/>
</dbReference>
<proteinExistence type="predicted"/>
<dbReference type="Pfam" id="PF13191">
    <property type="entry name" value="AAA_16"/>
    <property type="match status" value="1"/>
</dbReference>
<accession>A0A810L8E4</accession>
<dbReference type="InterPro" id="IPR036388">
    <property type="entry name" value="WH-like_DNA-bd_sf"/>
</dbReference>
<dbReference type="GO" id="GO:0003677">
    <property type="term" value="F:DNA binding"/>
    <property type="evidence" value="ECO:0007669"/>
    <property type="project" value="InterPro"/>
</dbReference>
<evidence type="ECO:0000256" key="2">
    <source>
        <dbReference type="ARBA" id="ARBA00022840"/>
    </source>
</evidence>
<name>A0A810L8E4_9ACTN</name>
<keyword evidence="2" id="KW-0067">ATP-binding</keyword>
<dbReference type="GO" id="GO:0005737">
    <property type="term" value="C:cytoplasm"/>
    <property type="evidence" value="ECO:0007669"/>
    <property type="project" value="TreeGrafter"/>
</dbReference>
<dbReference type="PROSITE" id="PS50043">
    <property type="entry name" value="HTH_LUXR_2"/>
    <property type="match status" value="1"/>
</dbReference>
<keyword evidence="5" id="KW-1185">Reference proteome</keyword>
<evidence type="ECO:0000313" key="4">
    <source>
        <dbReference type="EMBL" id="BCJ31820.1"/>
    </source>
</evidence>
<sequence length="965" mass="103651">MTAREPRDTGTVPVSRPRFVGRQRDLATVRDALAQSPAVVLIEGEAGIGKSRLLREVLATTTGPALLGGCPPFRAPYTLGPVVDAVRPAADDVAALGLSSLAGALRQLFPEWAEALPPALEPAEDASAARHRLFRALVEVMQAVEATVLVVEDVHWADEATLEFLLFLVSQATMSLVVTYRPEEVAADSLLRRMSSGLPVGTARARVSLAALDVAQTAELVSSMLSDEKVSDSFAEFVRERTDGVPLAIEESVRLMSERADLLYRDGHWVRQDLADIAVPPTVRDAVLERTARFGPATLTVLRAMAVLVDPADEDLLVAVSGLAPGVVRDALAEAVDAGLLDEDERGAVSYRHFLAYRAVYEATAVRERRTMHLRAARHLERSTPQPVGRLARHFGEAGESGEWFGYAERAADAAHLAGDESTGAALLDGLITHATTAAPNEVGRLTYKLTFASVTDEHRYNRLIAALRSTLDSDGLEPVPRAEVRAQLGRLLLHRSHYAEGYAQLERAVPELPRGSIQLAMTVALLSYPGWVDRTARTCRRWLQQVPQLTAGLPATERLRVDVDLMTSLLALGEQSGWEVAAELSTATGSAVDRPHVARVEVNIGDLALLWGHNVEARQRLDRALELTDAGQYQRLRSIARANLLRLDWRTGNWLGLAARAAALADDPELSPGSRREAALVAGALDAAGGDAERATRRLELVVDQTLPPRTVGIAVDPVAELAMLWLGQGRVADALRIGGEAVELIARSGLWILATAPVPVHVEALLAARRPDEAAALVADFAAGLGERQIPAPRAALLLCRAKLAEARGASGEAAARYEQAATAWAAQPRPYDALLATERRARVLLAAGDRAGVRLLDEARRGFARLGATVAKERAAVTLREHGVAPHGGGRPSYGDELSPREREVVRLVSAGRTNPEIAAELVLSRQTVASHIRSAMRKVQVDSRTALAVRAVGLGLLDADE</sequence>
<evidence type="ECO:0000256" key="1">
    <source>
        <dbReference type="ARBA" id="ARBA00022741"/>
    </source>
</evidence>
<dbReference type="InterPro" id="IPR000792">
    <property type="entry name" value="Tscrpt_reg_LuxR_C"/>
</dbReference>